<keyword evidence="2" id="KW-0539">Nucleus</keyword>
<accession>A0A1Y1YKT1</accession>
<feature type="region of interest" description="Disordered" evidence="3">
    <location>
        <begin position="24"/>
        <end position="147"/>
    </location>
</feature>
<organism evidence="5 6">
    <name type="scientific">Clohesyomyces aquaticus</name>
    <dbReference type="NCBI Taxonomy" id="1231657"/>
    <lineage>
        <taxon>Eukaryota</taxon>
        <taxon>Fungi</taxon>
        <taxon>Dikarya</taxon>
        <taxon>Ascomycota</taxon>
        <taxon>Pezizomycotina</taxon>
        <taxon>Dothideomycetes</taxon>
        <taxon>Pleosporomycetidae</taxon>
        <taxon>Pleosporales</taxon>
        <taxon>Lindgomycetaceae</taxon>
        <taxon>Clohesyomyces</taxon>
    </lineage>
</organism>
<evidence type="ECO:0000256" key="1">
    <source>
        <dbReference type="ARBA" id="ARBA00004123"/>
    </source>
</evidence>
<comment type="subcellular location">
    <subcellularLocation>
        <location evidence="1">Nucleus</location>
    </subcellularLocation>
</comment>
<dbReference type="OrthoDB" id="5752at2759"/>
<dbReference type="Proteomes" id="UP000193144">
    <property type="component" value="Unassembled WGS sequence"/>
</dbReference>
<dbReference type="GO" id="GO:0016251">
    <property type="term" value="F:RNA polymerase II general transcription initiation factor activity"/>
    <property type="evidence" value="ECO:0007669"/>
    <property type="project" value="InterPro"/>
</dbReference>
<dbReference type="GO" id="GO:0051123">
    <property type="term" value="P:RNA polymerase II preinitiation complex assembly"/>
    <property type="evidence" value="ECO:0007669"/>
    <property type="project" value="TreeGrafter"/>
</dbReference>
<reference evidence="5 6" key="1">
    <citation type="submission" date="2016-07" db="EMBL/GenBank/DDBJ databases">
        <title>Pervasive Adenine N6-methylation of Active Genes in Fungi.</title>
        <authorList>
            <consortium name="DOE Joint Genome Institute"/>
            <person name="Mondo S.J."/>
            <person name="Dannebaum R.O."/>
            <person name="Kuo R.C."/>
            <person name="Labutti K."/>
            <person name="Haridas S."/>
            <person name="Kuo A."/>
            <person name="Salamov A."/>
            <person name="Ahrendt S.R."/>
            <person name="Lipzen A."/>
            <person name="Sullivan W."/>
            <person name="Andreopoulos W.B."/>
            <person name="Clum A."/>
            <person name="Lindquist E."/>
            <person name="Daum C."/>
            <person name="Ramamoorthy G.K."/>
            <person name="Gryganskyi A."/>
            <person name="Culley D."/>
            <person name="Magnuson J.K."/>
            <person name="James T.Y."/>
            <person name="O'Malley M.A."/>
            <person name="Stajich J.E."/>
            <person name="Spatafora J.W."/>
            <person name="Visel A."/>
            <person name="Grigoriev I.V."/>
        </authorList>
    </citation>
    <scope>NUCLEOTIDE SEQUENCE [LARGE SCALE GENOMIC DNA]</scope>
    <source>
        <strain evidence="5 6">CBS 115471</strain>
    </source>
</reference>
<feature type="compositionally biased region" description="Acidic residues" evidence="3">
    <location>
        <begin position="31"/>
        <end position="51"/>
    </location>
</feature>
<dbReference type="AlphaFoldDB" id="A0A1Y1YKT1"/>
<feature type="compositionally biased region" description="Polar residues" evidence="3">
    <location>
        <begin position="915"/>
        <end position="925"/>
    </location>
</feature>
<dbReference type="STRING" id="1231657.A0A1Y1YKT1"/>
<feature type="compositionally biased region" description="Polar residues" evidence="3">
    <location>
        <begin position="56"/>
        <end position="67"/>
    </location>
</feature>
<keyword evidence="6" id="KW-1185">Reference proteome</keyword>
<feature type="compositionally biased region" description="Acidic residues" evidence="3">
    <location>
        <begin position="71"/>
        <end position="81"/>
    </location>
</feature>
<feature type="compositionally biased region" description="Gly residues" evidence="3">
    <location>
        <begin position="1022"/>
        <end position="1036"/>
    </location>
</feature>
<gene>
    <name evidence="5" type="ORF">BCR34DRAFT_496009</name>
</gene>
<dbReference type="Pfam" id="PF12157">
    <property type="entry name" value="DUF3591"/>
    <property type="match status" value="1"/>
</dbReference>
<dbReference type="PANTHER" id="PTHR13900">
    <property type="entry name" value="TRANSCRIPTION INITIATION FACTOR TFIID"/>
    <property type="match status" value="1"/>
</dbReference>
<sequence length="1099" mass="123041">MSGGDVGGNDVDFLKSLDERDLDMGEKADDAVDYGDISDDDDLPDEEDTGFENDAHQASESTVQDCTQGDVDGDDDLDDLFGDGGGSSPVQERLQQERYTSQSAEPHKPAQDEVTPGDDTSRRDGSPAFRQVDYGASQEDDDDPELREQMALFEQARRGLSERVPPPPQTSKEIFDQIWPDFEPGKPPRFFSLIPRKRAFFVPKTPLKVPKPIQPNKVSLDIAPDQEKAFQLPSTGASTKAGRQLEAEQQGIIYITDGVEDVNEGGDEMELDDMDNENEQEMIGNVSWNDLKIACEDWDIPSVETLSDTEEISTPPDAFADGGDWMRDLAADFAGPPSKKRRLGERQNAVHFSVYDQMNLPSWDDPELATAKIAKKIILDMNDPHLLLDIQQPSAELKKSRTLGQEFKRDSRGSLANPMFKRYNISNDEAYDALKENAQQKVRSTLGHMNIEHSLPALKLQYPFYKVNLSDRELRSFHRPTITFKPGERVVPIALKPTKRKHKKNLKPSEAFATTEDLNVGDNSDLLLAEYSEEYPTTLSNFGMGVKIVNYYRRKDNEDASRPKLELGETAVLLPQDKSPFSVFGDVEAGQTVPALQNAMYRAPVFQHDPKPTDFLVSRSHTGVGGSKYYIRNIQNVVTVGQEFPSIEVPGTHARKVTEASKKRLKMLSFRIYRKNEQRNVKGAWLSNDMIKYHLPGTEIAQNRSRMREIMAYDKERSTWYPKDGETIPDEPSLRAWIKPEDICLIDSMHAGDKHLTDAGFKANEIKDDEDGEEGEKRELQLAPWHTTKNFLNACAGKAMLELHGDGDPTGRGEGFSFIKVSMKGGFRDIGESTADKLDAKKGKDLGGHSYNVAHQQKKYEEAIKRIWNKQAESLRSNVEHSEVEMDDDGETRHNLARGRSELGTPALQRDDDTMSQFSRNSQNDTRGKVLRIKRHKRNKHDEWEQEVVTITDPEVVRLYTKRKKQERLMNMRIEEIKPTGNAEFDAQQQLKLKAELARLTRNVERREGREKAKGLHNPQAPGGGTPSGLPNGKGSGATPRKCANCGEVGHIKTNKKLCPLLNGQKKQSDTFRDASAASPATVAATPTPATPQIAGSPL</sequence>
<comment type="caution">
    <text evidence="5">The sequence shown here is derived from an EMBL/GenBank/DDBJ whole genome shotgun (WGS) entry which is preliminary data.</text>
</comment>
<proteinExistence type="predicted"/>
<evidence type="ECO:0000256" key="3">
    <source>
        <dbReference type="SAM" id="MobiDB-lite"/>
    </source>
</evidence>
<feature type="region of interest" description="Disordered" evidence="3">
    <location>
        <begin position="1055"/>
        <end position="1099"/>
    </location>
</feature>
<dbReference type="GO" id="GO:0005669">
    <property type="term" value="C:transcription factor TFIID complex"/>
    <property type="evidence" value="ECO:0007669"/>
    <property type="project" value="InterPro"/>
</dbReference>
<feature type="region of interest" description="Disordered" evidence="3">
    <location>
        <begin position="878"/>
        <end position="927"/>
    </location>
</feature>
<feature type="compositionally biased region" description="Basic and acidic residues" evidence="3">
    <location>
        <begin position="1004"/>
        <end position="1014"/>
    </location>
</feature>
<dbReference type="PANTHER" id="PTHR13900:SF0">
    <property type="entry name" value="TRANSCRIPTION INITIATION FACTOR TFIID SUBUNIT 1"/>
    <property type="match status" value="1"/>
</dbReference>
<feature type="compositionally biased region" description="Low complexity" evidence="3">
    <location>
        <begin position="1075"/>
        <end position="1092"/>
    </location>
</feature>
<evidence type="ECO:0000313" key="6">
    <source>
        <dbReference type="Proteomes" id="UP000193144"/>
    </source>
</evidence>
<dbReference type="GO" id="GO:0004402">
    <property type="term" value="F:histone acetyltransferase activity"/>
    <property type="evidence" value="ECO:0007669"/>
    <property type="project" value="InterPro"/>
</dbReference>
<evidence type="ECO:0000259" key="4">
    <source>
        <dbReference type="Pfam" id="PF12157"/>
    </source>
</evidence>
<dbReference type="InterPro" id="IPR040240">
    <property type="entry name" value="TAF1"/>
</dbReference>
<dbReference type="InterPro" id="IPR022591">
    <property type="entry name" value="TAF1_HAT_dom"/>
</dbReference>
<name>A0A1Y1YKT1_9PLEO</name>
<dbReference type="GO" id="GO:0017025">
    <property type="term" value="F:TBP-class protein binding"/>
    <property type="evidence" value="ECO:0007669"/>
    <property type="project" value="InterPro"/>
</dbReference>
<evidence type="ECO:0000256" key="2">
    <source>
        <dbReference type="ARBA" id="ARBA00023242"/>
    </source>
</evidence>
<feature type="domain" description="Transcription initiation factor TFIID subunit 1 histone acetyltransferase" evidence="4">
    <location>
        <begin position="423"/>
        <end position="875"/>
    </location>
</feature>
<dbReference type="EMBL" id="MCFA01000212">
    <property type="protein sequence ID" value="ORX98608.1"/>
    <property type="molecule type" value="Genomic_DNA"/>
</dbReference>
<evidence type="ECO:0000313" key="5">
    <source>
        <dbReference type="EMBL" id="ORX98608.1"/>
    </source>
</evidence>
<feature type="region of interest" description="Disordered" evidence="3">
    <location>
        <begin position="1004"/>
        <end position="1043"/>
    </location>
</feature>
<protein>
    <recommendedName>
        <fullName evidence="4">Transcription initiation factor TFIID subunit 1 histone acetyltransferase domain-containing protein</fullName>
    </recommendedName>
</protein>